<dbReference type="GO" id="GO:0046872">
    <property type="term" value="F:metal ion binding"/>
    <property type="evidence" value="ECO:0007669"/>
    <property type="project" value="UniProtKB-KW"/>
</dbReference>
<keyword evidence="6" id="KW-0507">mRNA processing</keyword>
<dbReference type="InterPro" id="IPR007010">
    <property type="entry name" value="PolA_pol_RNA-bd_dom"/>
</dbReference>
<evidence type="ECO:0000256" key="14">
    <source>
        <dbReference type="SAM" id="MobiDB-lite"/>
    </source>
</evidence>
<dbReference type="Gene3D" id="3.30.70.590">
    <property type="entry name" value="Poly(A) polymerase predicted RNA binding domain"/>
    <property type="match status" value="1"/>
</dbReference>
<dbReference type="GO" id="GO:0003723">
    <property type="term" value="F:RNA binding"/>
    <property type="evidence" value="ECO:0007669"/>
    <property type="project" value="InterPro"/>
</dbReference>
<evidence type="ECO:0000256" key="6">
    <source>
        <dbReference type="ARBA" id="ARBA00022664"/>
    </source>
</evidence>
<comment type="caution">
    <text evidence="18">The sequence shown here is derived from an EMBL/GenBank/DDBJ whole genome shotgun (WGS) entry which is preliminary data.</text>
</comment>
<dbReference type="InterPro" id="IPR048840">
    <property type="entry name" value="PolA_pol_NTPase"/>
</dbReference>
<comment type="similarity">
    <text evidence="4">Belongs to the poly(A) polymerase family.</text>
</comment>
<comment type="cofactor">
    <cofactor evidence="2">
        <name>Mg(2+)</name>
        <dbReference type="ChEBI" id="CHEBI:18420"/>
    </cofactor>
</comment>
<organism evidence="18 19">
    <name type="scientific">Dichanthelium oligosanthes</name>
    <dbReference type="NCBI Taxonomy" id="888268"/>
    <lineage>
        <taxon>Eukaryota</taxon>
        <taxon>Viridiplantae</taxon>
        <taxon>Streptophyta</taxon>
        <taxon>Embryophyta</taxon>
        <taxon>Tracheophyta</taxon>
        <taxon>Spermatophyta</taxon>
        <taxon>Magnoliopsida</taxon>
        <taxon>Liliopsida</taxon>
        <taxon>Poales</taxon>
        <taxon>Poaceae</taxon>
        <taxon>PACMAD clade</taxon>
        <taxon>Panicoideae</taxon>
        <taxon>Panicodae</taxon>
        <taxon>Paniceae</taxon>
        <taxon>Dichantheliinae</taxon>
        <taxon>Dichanthelium</taxon>
    </lineage>
</organism>
<feature type="domain" description="Poly(A) polymerase RNA-binding" evidence="15">
    <location>
        <begin position="447"/>
        <end position="517"/>
    </location>
</feature>
<dbReference type="Pfam" id="PF04928">
    <property type="entry name" value="PAP_central"/>
    <property type="match status" value="1"/>
</dbReference>
<dbReference type="GO" id="GO:0005524">
    <property type="term" value="F:ATP binding"/>
    <property type="evidence" value="ECO:0007669"/>
    <property type="project" value="UniProtKB-KW"/>
</dbReference>
<evidence type="ECO:0000256" key="4">
    <source>
        <dbReference type="ARBA" id="ARBA00010912"/>
    </source>
</evidence>
<dbReference type="GO" id="GO:0005634">
    <property type="term" value="C:nucleus"/>
    <property type="evidence" value="ECO:0007669"/>
    <property type="project" value="UniProtKB-SubCell"/>
</dbReference>
<dbReference type="Pfam" id="PF20750">
    <property type="entry name" value="PAP_NTPase"/>
    <property type="match status" value="1"/>
</dbReference>
<proteinExistence type="inferred from homology"/>
<evidence type="ECO:0000259" key="16">
    <source>
        <dbReference type="Pfam" id="PF04928"/>
    </source>
</evidence>
<evidence type="ECO:0000256" key="1">
    <source>
        <dbReference type="ARBA" id="ARBA00001936"/>
    </source>
</evidence>
<evidence type="ECO:0000256" key="8">
    <source>
        <dbReference type="ARBA" id="ARBA00022723"/>
    </source>
</evidence>
<dbReference type="FunFam" id="1.10.1410.10:FF:000001">
    <property type="entry name" value="Putative poly(A) polymerase gamma"/>
    <property type="match status" value="1"/>
</dbReference>
<protein>
    <recommendedName>
        <fullName evidence="5">polynucleotide adenylyltransferase</fullName>
        <ecNumber evidence="5">2.7.7.19</ecNumber>
    </recommendedName>
</protein>
<dbReference type="OrthoDB" id="412748at2759"/>
<evidence type="ECO:0000256" key="12">
    <source>
        <dbReference type="ARBA" id="ARBA00023242"/>
    </source>
</evidence>
<accession>A0A1E5WB30</accession>
<dbReference type="Gene3D" id="1.10.1410.10">
    <property type="match status" value="1"/>
</dbReference>
<feature type="domain" description="Poly(A) polymerase central" evidence="16">
    <location>
        <begin position="238"/>
        <end position="382"/>
    </location>
</feature>
<name>A0A1E5WB30_9POAL</name>
<dbReference type="AlphaFoldDB" id="A0A1E5WB30"/>
<dbReference type="Proteomes" id="UP000095767">
    <property type="component" value="Unassembled WGS sequence"/>
</dbReference>
<evidence type="ECO:0000256" key="5">
    <source>
        <dbReference type="ARBA" id="ARBA00012388"/>
    </source>
</evidence>
<dbReference type="GO" id="GO:1990817">
    <property type="term" value="F:poly(A) RNA polymerase activity"/>
    <property type="evidence" value="ECO:0007669"/>
    <property type="project" value="UniProtKB-EC"/>
</dbReference>
<keyword evidence="19" id="KW-1185">Reference proteome</keyword>
<dbReference type="STRING" id="888268.A0A1E5WB30"/>
<dbReference type="SUPFAM" id="SSF55003">
    <property type="entry name" value="PAP/Archaeal CCA-adding enzyme, C-terminal domain"/>
    <property type="match status" value="1"/>
</dbReference>
<dbReference type="EMBL" id="LWDX02015090">
    <property type="protein sequence ID" value="OEL34534.1"/>
    <property type="molecule type" value="Genomic_DNA"/>
</dbReference>
<dbReference type="FunFam" id="3.30.460.10:FF:000002">
    <property type="entry name" value="Poly(A) polymerase alpha, putative"/>
    <property type="match status" value="1"/>
</dbReference>
<comment type="cofactor">
    <cofactor evidence="1">
        <name>Mn(2+)</name>
        <dbReference type="ChEBI" id="CHEBI:29035"/>
    </cofactor>
</comment>
<evidence type="ECO:0000256" key="10">
    <source>
        <dbReference type="ARBA" id="ARBA00022840"/>
    </source>
</evidence>
<evidence type="ECO:0000313" key="19">
    <source>
        <dbReference type="Proteomes" id="UP000095767"/>
    </source>
</evidence>
<gene>
    <name evidence="18" type="ORF">BAE44_0004447</name>
</gene>
<dbReference type="InterPro" id="IPR007012">
    <property type="entry name" value="PolA_pol_cen_dom"/>
</dbReference>
<dbReference type="InterPro" id="IPR043519">
    <property type="entry name" value="NT_sf"/>
</dbReference>
<evidence type="ECO:0000256" key="3">
    <source>
        <dbReference type="ARBA" id="ARBA00004123"/>
    </source>
</evidence>
<keyword evidence="10" id="KW-0067">ATP-binding</keyword>
<evidence type="ECO:0000256" key="11">
    <source>
        <dbReference type="ARBA" id="ARBA00022842"/>
    </source>
</evidence>
<evidence type="ECO:0000259" key="15">
    <source>
        <dbReference type="Pfam" id="PF04926"/>
    </source>
</evidence>
<dbReference type="PANTHER" id="PTHR10682">
    <property type="entry name" value="POLY A POLYMERASE"/>
    <property type="match status" value="1"/>
</dbReference>
<dbReference type="Pfam" id="PF04926">
    <property type="entry name" value="PAP_RNA-bind"/>
    <property type="match status" value="2"/>
</dbReference>
<reference evidence="18 19" key="1">
    <citation type="submission" date="2016-09" db="EMBL/GenBank/DDBJ databases">
        <title>The draft genome of Dichanthelium oligosanthes: A C3 panicoid grass species.</title>
        <authorList>
            <person name="Studer A.J."/>
            <person name="Schnable J.C."/>
            <person name="Brutnell T.P."/>
        </authorList>
    </citation>
    <scope>NUCLEOTIDE SEQUENCE [LARGE SCALE GENOMIC DNA]</scope>
    <source>
        <strain evidence="19">cv. Kellogg 1175</strain>
        <tissue evidence="18">Leaf</tissue>
    </source>
</reference>
<evidence type="ECO:0000313" key="18">
    <source>
        <dbReference type="EMBL" id="OEL34534.1"/>
    </source>
</evidence>
<dbReference type="SUPFAM" id="SSF81631">
    <property type="entry name" value="PAP/OAS1 substrate-binding domain"/>
    <property type="match status" value="1"/>
</dbReference>
<comment type="catalytic activity">
    <reaction evidence="13">
        <text>RNA(n) + ATP = RNA(n)-3'-adenine ribonucleotide + diphosphate</text>
        <dbReference type="Rhea" id="RHEA:11332"/>
        <dbReference type="Rhea" id="RHEA-COMP:14527"/>
        <dbReference type="Rhea" id="RHEA-COMP:17347"/>
        <dbReference type="ChEBI" id="CHEBI:30616"/>
        <dbReference type="ChEBI" id="CHEBI:33019"/>
        <dbReference type="ChEBI" id="CHEBI:140395"/>
        <dbReference type="ChEBI" id="CHEBI:173115"/>
        <dbReference type="EC" id="2.7.7.19"/>
    </reaction>
</comment>
<dbReference type="CDD" id="cd05402">
    <property type="entry name" value="NT_PAP_TUTase"/>
    <property type="match status" value="1"/>
</dbReference>
<sequence>MREALGTIHGYADRIVRERRERGEAGMGCRDDFLSCFAASGEHSDESLRDVVTNLGKKKHEGFLVEAGLYEGKEESVKREEVLSEIGQIVKEWVKQLTSKKGYTVQLVEQANAVLFTFGSYRLGVHGPGADIDTLCVGPSYVNREEDFFVTLHDILAEREEVTELQPVPDAHVPVLKFKFRGISIDLLHASLSLSVIPADFDISQGSVLCDVDEATVRSLNGCRVADQILRLVPNAENFRTTLRCLKYWAKRRGVYSNITGFLGGVNWALLVARVCQLYPNAVPSMLVSRFFRVFTQWQWPNPVMLCAIENDDLGFSIWDPRKNPRDRNHLMPIITPAYPCMNSSYNVSTSTLRVIMEQFQFGNKICQEIDVNKANWSALFEPFHFFEAYKKFLVVDIVADDDDDLRLWKGWVESRLRQLTLKIERDTKGILQCHPYPCEYSDPGIECAHCAFYMGLSRKEGFKKRGQQFDIRGTVDEFMHEIVMYSLWKPGMDLAVTHVRREQVPSYVFEQGYKKPCPTMHANQQEQSDGDGTLSPDPMGQLKRKYDSDGDGHVELCRSVKRASVSLPGEETPPHHGNSVSKILCDNSVKLVSSVLCSGAQTSLSHDDVNFEQTQLTSSPHGSEDTSASGTSCAAVGAVVLADESSKLGNLTSDVEVDTVQTMTVQTASECMAQMDETKLEGIRSLASSNCAEFLERAVLAENVPLSGDEVI</sequence>
<dbReference type="GO" id="GO:0006397">
    <property type="term" value="P:mRNA processing"/>
    <property type="evidence" value="ECO:0007669"/>
    <property type="project" value="UniProtKB-KW"/>
</dbReference>
<feature type="region of interest" description="Disordered" evidence="14">
    <location>
        <begin position="519"/>
        <end position="552"/>
    </location>
</feature>
<keyword evidence="12" id="KW-0539">Nucleus</keyword>
<keyword evidence="8" id="KW-0479">Metal-binding</keyword>
<dbReference type="Gene3D" id="3.30.460.10">
    <property type="entry name" value="Beta Polymerase, domain 2"/>
    <property type="match status" value="1"/>
</dbReference>
<evidence type="ECO:0000256" key="2">
    <source>
        <dbReference type="ARBA" id="ARBA00001946"/>
    </source>
</evidence>
<dbReference type="SUPFAM" id="SSF81301">
    <property type="entry name" value="Nucleotidyltransferase"/>
    <property type="match status" value="1"/>
</dbReference>
<dbReference type="GO" id="GO:0031123">
    <property type="term" value="P:RNA 3'-end processing"/>
    <property type="evidence" value="ECO:0007669"/>
    <property type="project" value="InterPro"/>
</dbReference>
<dbReference type="PANTHER" id="PTHR10682:SF27">
    <property type="entry name" value="POLY(A) POLYMERASE"/>
    <property type="match status" value="1"/>
</dbReference>
<evidence type="ECO:0000256" key="13">
    <source>
        <dbReference type="ARBA" id="ARBA00048830"/>
    </source>
</evidence>
<evidence type="ECO:0000256" key="7">
    <source>
        <dbReference type="ARBA" id="ARBA00022679"/>
    </source>
</evidence>
<evidence type="ECO:0000259" key="17">
    <source>
        <dbReference type="Pfam" id="PF20750"/>
    </source>
</evidence>
<keyword evidence="9" id="KW-0547">Nucleotide-binding</keyword>
<evidence type="ECO:0000256" key="9">
    <source>
        <dbReference type="ARBA" id="ARBA00022741"/>
    </source>
</evidence>
<feature type="domain" description="Poly(A) polymerase nucleotidyltransferase" evidence="17">
    <location>
        <begin position="63"/>
        <end position="233"/>
    </location>
</feature>
<keyword evidence="11" id="KW-0460">Magnesium</keyword>
<feature type="domain" description="Poly(A) polymerase RNA-binding" evidence="15">
    <location>
        <begin position="386"/>
        <end position="443"/>
    </location>
</feature>
<dbReference type="EC" id="2.7.7.19" evidence="5"/>
<dbReference type="FunFam" id="3.30.70.590:FF:000002">
    <property type="entry name" value="Nuclear poly(A) polymerase 4"/>
    <property type="match status" value="1"/>
</dbReference>
<comment type="subcellular location">
    <subcellularLocation>
        <location evidence="3">Nucleus</location>
    </subcellularLocation>
</comment>
<dbReference type="InterPro" id="IPR011068">
    <property type="entry name" value="NuclTrfase_I-like_C"/>
</dbReference>
<keyword evidence="7" id="KW-0808">Transferase</keyword>